<reference evidence="2 3" key="1">
    <citation type="submission" date="2021-02" db="EMBL/GenBank/DDBJ databases">
        <authorList>
            <person name="Vanwijnsberghe S."/>
        </authorList>
    </citation>
    <scope>NUCLEOTIDE SEQUENCE [LARGE SCALE GENOMIC DNA]</scope>
    <source>
        <strain evidence="2 3">R-69776</strain>
    </source>
</reference>
<feature type="region of interest" description="Disordered" evidence="1">
    <location>
        <begin position="48"/>
        <end position="69"/>
    </location>
</feature>
<sequence>MLTAPLRAQSARNPHKNFIATARRPAAFWSRRLRAFLTFARSAHENSGKDSTAVWRRRRGDGDRPGRAAVFPLAEPSRRFRSDSARQTVVRAGVPANASSSWSSSSGRLTPPVLFRANFRFCIRPLPYRCRHARWHRRHHQSSSSSDICFLVLAPGAPSDTFPFGNGGFSTSRWKTTSAPSRTNPSFSRFEPSAIFGIVMLPTGSPAPLFTPRQPASSDDSPPWRTGMRTAPEPLHPANRRWPADTQ</sequence>
<proteinExistence type="predicted"/>
<feature type="region of interest" description="Disordered" evidence="1">
    <location>
        <begin position="206"/>
        <end position="247"/>
    </location>
</feature>
<evidence type="ECO:0000313" key="3">
    <source>
        <dbReference type="Proteomes" id="UP000673821"/>
    </source>
</evidence>
<organism evidence="2 3">
    <name type="scientific">Paraburkholderia nemoris</name>
    <dbReference type="NCBI Taxonomy" id="2793076"/>
    <lineage>
        <taxon>Bacteria</taxon>
        <taxon>Pseudomonadati</taxon>
        <taxon>Pseudomonadota</taxon>
        <taxon>Betaproteobacteria</taxon>
        <taxon>Burkholderiales</taxon>
        <taxon>Burkholderiaceae</taxon>
        <taxon>Paraburkholderia</taxon>
    </lineage>
</organism>
<comment type="caution">
    <text evidence="2">The sequence shown here is derived from an EMBL/GenBank/DDBJ whole genome shotgun (WGS) entry which is preliminary data.</text>
</comment>
<gene>
    <name evidence="2" type="ORF">R69776_06292</name>
</gene>
<keyword evidence="3" id="KW-1185">Reference proteome</keyword>
<dbReference type="Proteomes" id="UP000673821">
    <property type="component" value="Unassembled WGS sequence"/>
</dbReference>
<dbReference type="EMBL" id="CAJNBH010000023">
    <property type="protein sequence ID" value="CAE6824086.1"/>
    <property type="molecule type" value="Genomic_DNA"/>
</dbReference>
<evidence type="ECO:0000256" key="1">
    <source>
        <dbReference type="SAM" id="MobiDB-lite"/>
    </source>
</evidence>
<name>A0ABM8SPM0_9BURK</name>
<evidence type="ECO:0000313" key="2">
    <source>
        <dbReference type="EMBL" id="CAE6824086.1"/>
    </source>
</evidence>
<accession>A0ABM8SPM0</accession>
<protein>
    <submittedName>
        <fullName evidence="2">Uncharacterized protein</fullName>
    </submittedName>
</protein>